<name>A0AAN8TTG1_SOLBU</name>
<gene>
    <name evidence="1" type="ORF">RDI58_007123</name>
</gene>
<reference evidence="1 2" key="1">
    <citation type="submission" date="2024-02" db="EMBL/GenBank/DDBJ databases">
        <title>de novo genome assembly of Solanum bulbocastanum strain 11H21.</title>
        <authorList>
            <person name="Hosaka A.J."/>
        </authorList>
    </citation>
    <scope>NUCLEOTIDE SEQUENCE [LARGE SCALE GENOMIC DNA]</scope>
    <source>
        <tissue evidence="1">Young leaves</tissue>
    </source>
</reference>
<proteinExistence type="predicted"/>
<accession>A0AAN8TTG1</accession>
<dbReference type="AlphaFoldDB" id="A0AAN8TTG1"/>
<evidence type="ECO:0000313" key="1">
    <source>
        <dbReference type="EMBL" id="KAK6793670.1"/>
    </source>
</evidence>
<protein>
    <submittedName>
        <fullName evidence="1">Uncharacterized protein</fullName>
    </submittedName>
</protein>
<organism evidence="1 2">
    <name type="scientific">Solanum bulbocastanum</name>
    <name type="common">Wild potato</name>
    <dbReference type="NCBI Taxonomy" id="147425"/>
    <lineage>
        <taxon>Eukaryota</taxon>
        <taxon>Viridiplantae</taxon>
        <taxon>Streptophyta</taxon>
        <taxon>Embryophyta</taxon>
        <taxon>Tracheophyta</taxon>
        <taxon>Spermatophyta</taxon>
        <taxon>Magnoliopsida</taxon>
        <taxon>eudicotyledons</taxon>
        <taxon>Gunneridae</taxon>
        <taxon>Pentapetalae</taxon>
        <taxon>asterids</taxon>
        <taxon>lamiids</taxon>
        <taxon>Solanales</taxon>
        <taxon>Solanaceae</taxon>
        <taxon>Solanoideae</taxon>
        <taxon>Solaneae</taxon>
        <taxon>Solanum</taxon>
    </lineage>
</organism>
<comment type="caution">
    <text evidence="1">The sequence shown here is derived from an EMBL/GenBank/DDBJ whole genome shotgun (WGS) entry which is preliminary data.</text>
</comment>
<dbReference type="Proteomes" id="UP001371456">
    <property type="component" value="Unassembled WGS sequence"/>
</dbReference>
<sequence length="91" mass="10428">MLIDIEKELILEVEKWSSIEEQVLSQKSRAIWIEGGDSNAKYLHAQWKNIFSHNVVTSVYTGCNTKLTKPPSVEKEFIKVFSILTRDSATE</sequence>
<keyword evidence="2" id="KW-1185">Reference proteome</keyword>
<dbReference type="EMBL" id="JBANQN010000003">
    <property type="protein sequence ID" value="KAK6793670.1"/>
    <property type="molecule type" value="Genomic_DNA"/>
</dbReference>
<evidence type="ECO:0000313" key="2">
    <source>
        <dbReference type="Proteomes" id="UP001371456"/>
    </source>
</evidence>